<dbReference type="EMBL" id="BAAAKK010000004">
    <property type="protein sequence ID" value="GAA1422506.1"/>
    <property type="molecule type" value="Genomic_DNA"/>
</dbReference>
<gene>
    <name evidence="1" type="ORF">GCM10009640_15350</name>
</gene>
<dbReference type="SUPFAM" id="SSF52096">
    <property type="entry name" value="ClpP/crotonase"/>
    <property type="match status" value="1"/>
</dbReference>
<dbReference type="RefSeq" id="WP_343919078.1">
    <property type="nucleotide sequence ID" value="NZ_BAAAKK010000004.1"/>
</dbReference>
<evidence type="ECO:0008006" key="3">
    <source>
        <dbReference type="Google" id="ProtNLM"/>
    </source>
</evidence>
<protein>
    <recommendedName>
        <fullName evidence="3">Enoyl-CoA hydratase</fullName>
    </recommendedName>
</protein>
<dbReference type="Proteomes" id="UP001501266">
    <property type="component" value="Unassembled WGS sequence"/>
</dbReference>
<comment type="caution">
    <text evidence="1">The sequence shown here is derived from an EMBL/GenBank/DDBJ whole genome shotgun (WGS) entry which is preliminary data.</text>
</comment>
<proteinExistence type="predicted"/>
<dbReference type="Pfam" id="PF00378">
    <property type="entry name" value="ECH_1"/>
    <property type="match status" value="1"/>
</dbReference>
<dbReference type="PANTHER" id="PTHR43459">
    <property type="entry name" value="ENOYL-COA HYDRATASE"/>
    <property type="match status" value="1"/>
</dbReference>
<organism evidence="1 2">
    <name type="scientific">Agrococcus citreus</name>
    <dbReference type="NCBI Taxonomy" id="84643"/>
    <lineage>
        <taxon>Bacteria</taxon>
        <taxon>Bacillati</taxon>
        <taxon>Actinomycetota</taxon>
        <taxon>Actinomycetes</taxon>
        <taxon>Micrococcales</taxon>
        <taxon>Microbacteriaceae</taxon>
        <taxon>Agrococcus</taxon>
    </lineage>
</organism>
<dbReference type="CDD" id="cd06558">
    <property type="entry name" value="crotonase-like"/>
    <property type="match status" value="1"/>
</dbReference>
<evidence type="ECO:0000313" key="2">
    <source>
        <dbReference type="Proteomes" id="UP001501266"/>
    </source>
</evidence>
<name>A0ABP4JMB9_9MICO</name>
<evidence type="ECO:0000313" key="1">
    <source>
        <dbReference type="EMBL" id="GAA1422506.1"/>
    </source>
</evidence>
<dbReference type="InterPro" id="IPR001753">
    <property type="entry name" value="Enoyl-CoA_hydra/iso"/>
</dbReference>
<reference evidence="2" key="1">
    <citation type="journal article" date="2019" name="Int. J. Syst. Evol. Microbiol.">
        <title>The Global Catalogue of Microorganisms (GCM) 10K type strain sequencing project: providing services to taxonomists for standard genome sequencing and annotation.</title>
        <authorList>
            <consortium name="The Broad Institute Genomics Platform"/>
            <consortium name="The Broad Institute Genome Sequencing Center for Infectious Disease"/>
            <person name="Wu L."/>
            <person name="Ma J."/>
        </authorList>
    </citation>
    <scope>NUCLEOTIDE SEQUENCE [LARGE SCALE GENOMIC DNA]</scope>
    <source>
        <strain evidence="2">JCM 12398</strain>
    </source>
</reference>
<dbReference type="InterPro" id="IPR029045">
    <property type="entry name" value="ClpP/crotonase-like_dom_sf"/>
</dbReference>
<keyword evidence="2" id="KW-1185">Reference proteome</keyword>
<accession>A0ABP4JMB9</accession>
<dbReference type="PANTHER" id="PTHR43459:SF1">
    <property type="entry name" value="EG:BACN32G11.4 PROTEIN"/>
    <property type="match status" value="1"/>
</dbReference>
<sequence length="207" mass="20952">MHAIALEELGGWALDADARRGLRAALKDAGRAGGALVIAGGPGSWQHERQPGDARAAHRDFHSLLLAVVAHPAPVVAAVAGEATGFGLALAAAADVRLVAADAAFRVTEPGSALETGAYRLLVRLLGRARADHLVYTGVPMTGEEASALSFASAELGSADAERLADTLVTPGAAAVKRAAIAGLVPALTEELQYDAWLALSAAGEAP</sequence>
<dbReference type="Gene3D" id="3.90.226.10">
    <property type="entry name" value="2-enoyl-CoA Hydratase, Chain A, domain 1"/>
    <property type="match status" value="1"/>
</dbReference>